<evidence type="ECO:0000313" key="2">
    <source>
        <dbReference type="EMBL" id="KAJ7319389.1"/>
    </source>
</evidence>
<gene>
    <name evidence="2" type="ORF">DFH08DRAFT_970774</name>
</gene>
<accession>A0AAD6ZEZ1</accession>
<proteinExistence type="predicted"/>
<feature type="compositionally biased region" description="Polar residues" evidence="1">
    <location>
        <begin position="1"/>
        <end position="11"/>
    </location>
</feature>
<dbReference type="EMBL" id="JARIHO010000054">
    <property type="protein sequence ID" value="KAJ7319389.1"/>
    <property type="molecule type" value="Genomic_DNA"/>
</dbReference>
<comment type="caution">
    <text evidence="2">The sequence shown here is derived from an EMBL/GenBank/DDBJ whole genome shotgun (WGS) entry which is preliminary data.</text>
</comment>
<evidence type="ECO:0000256" key="1">
    <source>
        <dbReference type="SAM" id="MobiDB-lite"/>
    </source>
</evidence>
<feature type="region of interest" description="Disordered" evidence="1">
    <location>
        <begin position="1"/>
        <end position="108"/>
    </location>
</feature>
<feature type="compositionally biased region" description="Low complexity" evidence="1">
    <location>
        <begin position="31"/>
        <end position="41"/>
    </location>
</feature>
<organism evidence="2 3">
    <name type="scientific">Mycena albidolilacea</name>
    <dbReference type="NCBI Taxonomy" id="1033008"/>
    <lineage>
        <taxon>Eukaryota</taxon>
        <taxon>Fungi</taxon>
        <taxon>Dikarya</taxon>
        <taxon>Basidiomycota</taxon>
        <taxon>Agaricomycotina</taxon>
        <taxon>Agaricomycetes</taxon>
        <taxon>Agaricomycetidae</taxon>
        <taxon>Agaricales</taxon>
        <taxon>Marasmiineae</taxon>
        <taxon>Mycenaceae</taxon>
        <taxon>Mycena</taxon>
    </lineage>
</organism>
<dbReference type="AlphaFoldDB" id="A0AAD6ZEZ1"/>
<keyword evidence="3" id="KW-1185">Reference proteome</keyword>
<feature type="compositionally biased region" description="Low complexity" evidence="1">
    <location>
        <begin position="69"/>
        <end position="96"/>
    </location>
</feature>
<dbReference type="Proteomes" id="UP001218218">
    <property type="component" value="Unassembled WGS sequence"/>
</dbReference>
<evidence type="ECO:0000313" key="3">
    <source>
        <dbReference type="Proteomes" id="UP001218218"/>
    </source>
</evidence>
<name>A0AAD6ZEZ1_9AGAR</name>
<reference evidence="2" key="1">
    <citation type="submission" date="2023-03" db="EMBL/GenBank/DDBJ databases">
        <title>Massive genome expansion in bonnet fungi (Mycena s.s.) driven by repeated elements and novel gene families across ecological guilds.</title>
        <authorList>
            <consortium name="Lawrence Berkeley National Laboratory"/>
            <person name="Harder C.B."/>
            <person name="Miyauchi S."/>
            <person name="Viragh M."/>
            <person name="Kuo A."/>
            <person name="Thoen E."/>
            <person name="Andreopoulos B."/>
            <person name="Lu D."/>
            <person name="Skrede I."/>
            <person name="Drula E."/>
            <person name="Henrissat B."/>
            <person name="Morin E."/>
            <person name="Kohler A."/>
            <person name="Barry K."/>
            <person name="LaButti K."/>
            <person name="Morin E."/>
            <person name="Salamov A."/>
            <person name="Lipzen A."/>
            <person name="Mereny Z."/>
            <person name="Hegedus B."/>
            <person name="Baldrian P."/>
            <person name="Stursova M."/>
            <person name="Weitz H."/>
            <person name="Taylor A."/>
            <person name="Grigoriev I.V."/>
            <person name="Nagy L.G."/>
            <person name="Martin F."/>
            <person name="Kauserud H."/>
        </authorList>
    </citation>
    <scope>NUCLEOTIDE SEQUENCE</scope>
    <source>
        <strain evidence="2">CBHHK002</strain>
    </source>
</reference>
<protein>
    <submittedName>
        <fullName evidence="2">Uncharacterized protein</fullName>
    </submittedName>
</protein>
<sequence length="134" mass="13708">MDARSRTNVGSDATLGCTAPPATPPQSRFLPTAAPTPAAAAGTYRPPHLRAQSMQGPMARPSTESQGVARPRTAAPTPGARSQPKPTTLPSSASAPLPVPKATDRSKNDTTAYLYQGGITLVLSGGVMLGLKCE</sequence>